<sequence>MATGICFFWRGFQKHLSSIDASNPRDKYRLREGIRTDILEANWHNDLTRRQMLIMGQYYERDVLEIYKAKLKLTIDSTSEEIAAIKAQIPIMTEEWTRGSRLTSSAQFELIADDLLKASMSTPKQLADELEMCLILCELKGEQVRASITKAEKEMERAKEDMKQVTDTGERIEKTDEELEQAAAKSARMRSLLQALRM</sequence>
<protein>
    <submittedName>
        <fullName evidence="1">Uncharacterized protein</fullName>
    </submittedName>
</protein>
<dbReference type="EMBL" id="JAWDJW010007641">
    <property type="protein sequence ID" value="KAK3061760.1"/>
    <property type="molecule type" value="Genomic_DNA"/>
</dbReference>
<organism evidence="1 2">
    <name type="scientific">Coniosporium uncinatum</name>
    <dbReference type="NCBI Taxonomy" id="93489"/>
    <lineage>
        <taxon>Eukaryota</taxon>
        <taxon>Fungi</taxon>
        <taxon>Dikarya</taxon>
        <taxon>Ascomycota</taxon>
        <taxon>Pezizomycotina</taxon>
        <taxon>Dothideomycetes</taxon>
        <taxon>Dothideomycetes incertae sedis</taxon>
        <taxon>Coniosporium</taxon>
    </lineage>
</organism>
<keyword evidence="2" id="KW-1185">Reference proteome</keyword>
<comment type="caution">
    <text evidence="1">The sequence shown here is derived from an EMBL/GenBank/DDBJ whole genome shotgun (WGS) entry which is preliminary data.</text>
</comment>
<dbReference type="Proteomes" id="UP001186974">
    <property type="component" value="Unassembled WGS sequence"/>
</dbReference>
<evidence type="ECO:0000313" key="2">
    <source>
        <dbReference type="Proteomes" id="UP001186974"/>
    </source>
</evidence>
<name>A0ACC3D4J4_9PEZI</name>
<gene>
    <name evidence="1" type="ORF">LTS18_005500</name>
</gene>
<accession>A0ACC3D4J4</accession>
<reference evidence="1" key="1">
    <citation type="submission" date="2024-09" db="EMBL/GenBank/DDBJ databases">
        <title>Black Yeasts Isolated from many extreme environments.</title>
        <authorList>
            <person name="Coleine C."/>
            <person name="Stajich J.E."/>
            <person name="Selbmann L."/>
        </authorList>
    </citation>
    <scope>NUCLEOTIDE SEQUENCE</scope>
    <source>
        <strain evidence="1">CCFEE 5737</strain>
    </source>
</reference>
<proteinExistence type="predicted"/>
<evidence type="ECO:0000313" key="1">
    <source>
        <dbReference type="EMBL" id="KAK3061760.1"/>
    </source>
</evidence>